<dbReference type="EMBL" id="CP019688">
    <property type="protein sequence ID" value="AQQ15956.1"/>
    <property type="molecule type" value="Genomic_DNA"/>
</dbReference>
<dbReference type="KEGG" id="cgv:CGLAU_10040"/>
<gene>
    <name evidence="2" type="ORF">CGLAU_10040</name>
</gene>
<name>A0A1Q2HYL4_9CORY</name>
<evidence type="ECO:0000313" key="2">
    <source>
        <dbReference type="EMBL" id="AQQ15956.1"/>
    </source>
</evidence>
<reference evidence="2 3" key="1">
    <citation type="submission" date="2016-12" db="EMBL/GenBank/DDBJ databases">
        <authorList>
            <person name="Song W.-J."/>
            <person name="Kurnit D.M."/>
        </authorList>
    </citation>
    <scope>NUCLEOTIDE SEQUENCE [LARGE SCALE GENOMIC DNA]</scope>
    <source>
        <strain evidence="2 3">DSM 30827</strain>
    </source>
</reference>
<organism evidence="2 3">
    <name type="scientific">Corynebacterium glaucum</name>
    <dbReference type="NCBI Taxonomy" id="187491"/>
    <lineage>
        <taxon>Bacteria</taxon>
        <taxon>Bacillati</taxon>
        <taxon>Actinomycetota</taxon>
        <taxon>Actinomycetes</taxon>
        <taxon>Mycobacteriales</taxon>
        <taxon>Corynebacteriaceae</taxon>
        <taxon>Corynebacterium</taxon>
    </lineage>
</organism>
<dbReference type="RefSeq" id="WP_157731352.1">
    <property type="nucleotide sequence ID" value="NZ_BAAAKB010000004.1"/>
</dbReference>
<accession>A0A1Q2HYL4</accession>
<keyword evidence="3" id="KW-1185">Reference proteome</keyword>
<feature type="region of interest" description="Disordered" evidence="1">
    <location>
        <begin position="1"/>
        <end position="48"/>
    </location>
</feature>
<evidence type="ECO:0000256" key="1">
    <source>
        <dbReference type="SAM" id="MobiDB-lite"/>
    </source>
</evidence>
<sequence>MTESRPPKIEDSIDHLGDPDATHDVQESASAEDTIESTNADAESDEEA</sequence>
<feature type="compositionally biased region" description="Polar residues" evidence="1">
    <location>
        <begin position="27"/>
        <end position="41"/>
    </location>
</feature>
<proteinExistence type="predicted"/>
<evidence type="ECO:0000313" key="3">
    <source>
        <dbReference type="Proteomes" id="UP000217209"/>
    </source>
</evidence>
<dbReference type="Proteomes" id="UP000217209">
    <property type="component" value="Chromosome"/>
</dbReference>
<protein>
    <submittedName>
        <fullName evidence="2">Uncharacterized protein</fullName>
    </submittedName>
</protein>
<dbReference type="AlphaFoldDB" id="A0A1Q2HYL4"/>
<feature type="compositionally biased region" description="Basic and acidic residues" evidence="1">
    <location>
        <begin position="1"/>
        <end position="26"/>
    </location>
</feature>